<reference evidence="2 3" key="1">
    <citation type="journal article" date="2016" name="Nat. Commun.">
        <title>Thousands of microbial genomes shed light on interconnected biogeochemical processes in an aquifer system.</title>
        <authorList>
            <person name="Anantharaman K."/>
            <person name="Brown C.T."/>
            <person name="Hug L.A."/>
            <person name="Sharon I."/>
            <person name="Castelle C.J."/>
            <person name="Probst A.J."/>
            <person name="Thomas B.C."/>
            <person name="Singh A."/>
            <person name="Wilkins M.J."/>
            <person name="Karaoz U."/>
            <person name="Brodie E.L."/>
            <person name="Williams K.H."/>
            <person name="Hubbard S.S."/>
            <person name="Banfield J.F."/>
        </authorList>
    </citation>
    <scope>NUCLEOTIDE SEQUENCE [LARGE SCALE GENOMIC DNA]</scope>
</reference>
<protein>
    <submittedName>
        <fullName evidence="2">Uncharacterized protein</fullName>
    </submittedName>
</protein>
<keyword evidence="1" id="KW-0812">Transmembrane</keyword>
<dbReference type="EMBL" id="MHIB01000031">
    <property type="protein sequence ID" value="OGY43688.1"/>
    <property type="molecule type" value="Genomic_DNA"/>
</dbReference>
<accession>A0A1G1XUI6</accession>
<evidence type="ECO:0000313" key="2">
    <source>
        <dbReference type="EMBL" id="OGY43688.1"/>
    </source>
</evidence>
<dbReference type="AlphaFoldDB" id="A0A1G1XUI6"/>
<dbReference type="Proteomes" id="UP000178930">
    <property type="component" value="Unassembled WGS sequence"/>
</dbReference>
<keyword evidence="1" id="KW-1133">Transmembrane helix</keyword>
<proteinExistence type="predicted"/>
<evidence type="ECO:0000256" key="1">
    <source>
        <dbReference type="SAM" id="Phobius"/>
    </source>
</evidence>
<comment type="caution">
    <text evidence="2">The sequence shown here is derived from an EMBL/GenBank/DDBJ whole genome shotgun (WGS) entry which is preliminary data.</text>
</comment>
<organism evidence="2 3">
    <name type="scientific">Candidatus Buchananbacteria bacterium RIFCSPHIGHO2_01_FULL_39_14</name>
    <dbReference type="NCBI Taxonomy" id="1797532"/>
    <lineage>
        <taxon>Bacteria</taxon>
        <taxon>Candidatus Buchananiibacteriota</taxon>
    </lineage>
</organism>
<evidence type="ECO:0000313" key="3">
    <source>
        <dbReference type="Proteomes" id="UP000178930"/>
    </source>
</evidence>
<sequence>MSSFTNSIVSIATIVTECCVEPTQQYPPVALLKTTVENNSLIILNIALAFRVYGSLLVVGLLFAPEYTRRIGKNYFISFPNYYLIELFSQGILHPRIDQSISLKTS</sequence>
<feature type="transmembrane region" description="Helical" evidence="1">
    <location>
        <begin position="41"/>
        <end position="64"/>
    </location>
</feature>
<name>A0A1G1XUI6_9BACT</name>
<gene>
    <name evidence="2" type="ORF">A2729_03295</name>
</gene>
<dbReference type="STRING" id="1797532.A2729_03295"/>
<keyword evidence="1" id="KW-0472">Membrane</keyword>